<dbReference type="PANTHER" id="PTHR31827:SF1">
    <property type="entry name" value="EMB|CAB89363.1"/>
    <property type="match status" value="1"/>
</dbReference>
<gene>
    <name evidence="2" type="ORF">Ae201684_007347</name>
</gene>
<dbReference type="EMBL" id="VJMJ01000089">
    <property type="protein sequence ID" value="KAF0736327.1"/>
    <property type="molecule type" value="Genomic_DNA"/>
</dbReference>
<comment type="caution">
    <text evidence="2">The sequence shown here is derived from an EMBL/GenBank/DDBJ whole genome shotgun (WGS) entry which is preliminary data.</text>
</comment>
<dbReference type="Proteomes" id="UP000481153">
    <property type="component" value="Unassembled WGS sequence"/>
</dbReference>
<sequence>MFVEYADNPMPMVASKRDSFSYEPIPFHSTSHLTMMGNMYNDTTTTPLTPPTMWLPAQSTAAMTHDEWDSLDMAICDLLLLETPPTLTIDDCGFVCTSPGCLRRVRNPGMACKTHTSAKKCQLEGCTRPARHSNYCNSHGGGKCCIVEKCVNAAQSQGLCKAHGGGARCTFPRCEKSSQGGGLCRAHGGGKRCTDPGCTKGVQRGNKCATHGGCRTCTVPGCGRNDRGAGLCENHRLERQCTATGCKRLSHAMGMCRPHLRQARNQL</sequence>
<reference evidence="2 3" key="1">
    <citation type="submission" date="2019-07" db="EMBL/GenBank/DDBJ databases">
        <title>Genomics analysis of Aphanomyces spp. identifies a new class of oomycete effector associated with host adaptation.</title>
        <authorList>
            <person name="Gaulin E."/>
        </authorList>
    </citation>
    <scope>NUCLEOTIDE SEQUENCE [LARGE SCALE GENOMIC DNA]</scope>
    <source>
        <strain evidence="2 3">ATCC 201684</strain>
    </source>
</reference>
<dbReference type="PANTHER" id="PTHR31827">
    <property type="entry name" value="EMB|CAB89363.1"/>
    <property type="match status" value="1"/>
</dbReference>
<evidence type="ECO:0000313" key="2">
    <source>
        <dbReference type="EMBL" id="KAF0736327.1"/>
    </source>
</evidence>
<dbReference type="InterPro" id="IPR056866">
    <property type="entry name" value="Znf_WRKY19"/>
</dbReference>
<evidence type="ECO:0000313" key="3">
    <source>
        <dbReference type="Proteomes" id="UP000481153"/>
    </source>
</evidence>
<evidence type="ECO:0000259" key="1">
    <source>
        <dbReference type="Pfam" id="PF24906"/>
    </source>
</evidence>
<name>A0A6G0X8L9_9STRA</name>
<accession>A0A6G0X8L9</accession>
<dbReference type="Pfam" id="PF24906">
    <property type="entry name" value="Zf_WRKY19"/>
    <property type="match status" value="2"/>
</dbReference>
<dbReference type="AlphaFoldDB" id="A0A6G0X8L9"/>
<proteinExistence type="predicted"/>
<keyword evidence="3" id="KW-1185">Reference proteome</keyword>
<organism evidence="2 3">
    <name type="scientific">Aphanomyces euteiches</name>
    <dbReference type="NCBI Taxonomy" id="100861"/>
    <lineage>
        <taxon>Eukaryota</taxon>
        <taxon>Sar</taxon>
        <taxon>Stramenopiles</taxon>
        <taxon>Oomycota</taxon>
        <taxon>Saprolegniomycetes</taxon>
        <taxon>Saprolegniales</taxon>
        <taxon>Verrucalvaceae</taxon>
        <taxon>Aphanomyces</taxon>
    </lineage>
</organism>
<feature type="domain" description="WRKY19-like zinc finger" evidence="1">
    <location>
        <begin position="190"/>
        <end position="213"/>
    </location>
</feature>
<dbReference type="VEuPathDB" id="FungiDB:AeMF1_020380"/>
<protein>
    <recommendedName>
        <fullName evidence="1">WRKY19-like zinc finger domain-containing protein</fullName>
    </recommendedName>
</protein>
<feature type="domain" description="WRKY19-like zinc finger" evidence="1">
    <location>
        <begin position="166"/>
        <end position="189"/>
    </location>
</feature>